<sequence>MSGLMDASDGEVLLDDLSLPQIDPADVRRDIGLLTQNSRLFFGTLRDNITMGAPDASDDEIRRVLAMVGADGFIRKLPQGLEYLVQEGGSGLSGGQKQAILLARLLIRDPSVVLLDEPTSTMDEATERHFIQQFAKWSAGRTVSSRHIARGCWNWLNGLSSSKTDR</sequence>
<dbReference type="Proteomes" id="UP000016842">
    <property type="component" value="Unassembled WGS sequence"/>
</dbReference>
<comment type="caution">
    <text evidence="2">The sequence shown here is derived from an EMBL/GenBank/DDBJ whole genome shotgun (WGS) entry which is preliminary data.</text>
</comment>
<dbReference type="InterPro" id="IPR027417">
    <property type="entry name" value="P-loop_NTPase"/>
</dbReference>
<dbReference type="GO" id="GO:0016887">
    <property type="term" value="F:ATP hydrolysis activity"/>
    <property type="evidence" value="ECO:0007669"/>
    <property type="project" value="InterPro"/>
</dbReference>
<gene>
    <name evidence="2" type="ORF">Q644_13785</name>
</gene>
<dbReference type="InterPro" id="IPR003439">
    <property type="entry name" value="ABC_transporter-like_ATP-bd"/>
</dbReference>
<evidence type="ECO:0000313" key="3">
    <source>
        <dbReference type="Proteomes" id="UP000016842"/>
    </source>
</evidence>
<dbReference type="PATRIC" id="fig|1337887.3.peg.1002"/>
<dbReference type="PANTHER" id="PTHR43394">
    <property type="entry name" value="ATP-DEPENDENT PERMEASE MDL1, MITOCHONDRIAL"/>
    <property type="match status" value="1"/>
</dbReference>
<dbReference type="PANTHER" id="PTHR43394:SF1">
    <property type="entry name" value="ATP-BINDING CASSETTE SUB-FAMILY B MEMBER 10, MITOCHONDRIAL"/>
    <property type="match status" value="1"/>
</dbReference>
<accession>U4VJC7</accession>
<evidence type="ECO:0000313" key="2">
    <source>
        <dbReference type="EMBL" id="ERM02992.1"/>
    </source>
</evidence>
<reference evidence="2 3" key="1">
    <citation type="journal article" date="2014" name="FEMS Microbiol. Lett.">
        <title>Genome sequencing analysis reveals virulence-related gene content of Ochrobactrum intermedium strain 229E, a urease-positive strain isolated from the human gastric niche.</title>
        <authorList>
            <person name="Kulkarni G.J."/>
            <person name="Shetty S."/>
            <person name="Dharne M.S."/>
            <person name="Shouche Y.S."/>
        </authorList>
    </citation>
    <scope>NUCLEOTIDE SEQUENCE [LARGE SCALE GENOMIC DNA]</scope>
    <source>
        <strain evidence="2 3">229E</strain>
    </source>
</reference>
<dbReference type="AlphaFoldDB" id="U4VJC7"/>
<organism evidence="2 3">
    <name type="scientific">Brucella intermedia 229E</name>
    <dbReference type="NCBI Taxonomy" id="1337887"/>
    <lineage>
        <taxon>Bacteria</taxon>
        <taxon>Pseudomonadati</taxon>
        <taxon>Pseudomonadota</taxon>
        <taxon>Alphaproteobacteria</taxon>
        <taxon>Hyphomicrobiales</taxon>
        <taxon>Brucellaceae</taxon>
        <taxon>Brucella/Ochrobactrum group</taxon>
        <taxon>Brucella</taxon>
    </lineage>
</organism>
<dbReference type="SUPFAM" id="SSF52540">
    <property type="entry name" value="P-loop containing nucleoside triphosphate hydrolases"/>
    <property type="match status" value="1"/>
</dbReference>
<evidence type="ECO:0000259" key="1">
    <source>
        <dbReference type="Pfam" id="PF00005"/>
    </source>
</evidence>
<dbReference type="EMBL" id="ASXJ01000046">
    <property type="protein sequence ID" value="ERM02992.1"/>
    <property type="molecule type" value="Genomic_DNA"/>
</dbReference>
<dbReference type="GO" id="GO:0015421">
    <property type="term" value="F:ABC-type oligopeptide transporter activity"/>
    <property type="evidence" value="ECO:0007669"/>
    <property type="project" value="TreeGrafter"/>
</dbReference>
<dbReference type="InterPro" id="IPR039421">
    <property type="entry name" value="Type_1_exporter"/>
</dbReference>
<name>U4VJC7_9HYPH</name>
<proteinExistence type="predicted"/>
<dbReference type="Gene3D" id="3.40.50.300">
    <property type="entry name" value="P-loop containing nucleotide triphosphate hydrolases"/>
    <property type="match status" value="1"/>
</dbReference>
<dbReference type="Pfam" id="PF00005">
    <property type="entry name" value="ABC_tran"/>
    <property type="match status" value="1"/>
</dbReference>
<feature type="domain" description="ABC transporter" evidence="1">
    <location>
        <begin position="2"/>
        <end position="120"/>
    </location>
</feature>
<protein>
    <recommendedName>
        <fullName evidence="1">ABC transporter domain-containing protein</fullName>
    </recommendedName>
</protein>
<dbReference type="GO" id="GO:0005524">
    <property type="term" value="F:ATP binding"/>
    <property type="evidence" value="ECO:0007669"/>
    <property type="project" value="InterPro"/>
</dbReference>